<feature type="domain" description="DUF7933" evidence="1">
    <location>
        <begin position="697"/>
        <end position="821"/>
    </location>
</feature>
<dbReference type="InterPro" id="IPR024079">
    <property type="entry name" value="MetalloPept_cat_dom_sf"/>
</dbReference>
<evidence type="ECO:0000259" key="1">
    <source>
        <dbReference type="Pfam" id="PF25564"/>
    </source>
</evidence>
<dbReference type="GO" id="GO:0008237">
    <property type="term" value="F:metallopeptidase activity"/>
    <property type="evidence" value="ECO:0007669"/>
    <property type="project" value="InterPro"/>
</dbReference>
<evidence type="ECO:0000313" key="2">
    <source>
        <dbReference type="EMBL" id="PZQ12005.1"/>
    </source>
</evidence>
<dbReference type="SUPFAM" id="SSF55486">
    <property type="entry name" value="Metalloproteases ('zincins'), catalytic domain"/>
    <property type="match status" value="1"/>
</dbReference>
<dbReference type="Proteomes" id="UP000249046">
    <property type="component" value="Unassembled WGS sequence"/>
</dbReference>
<proteinExistence type="predicted"/>
<dbReference type="Pfam" id="PF13583">
    <property type="entry name" value="Reprolysin_4"/>
    <property type="match status" value="1"/>
</dbReference>
<gene>
    <name evidence="2" type="ORF">DI564_13625</name>
</gene>
<sequence>MRAFVVRKGPDRASGRAVRAACRTGNLLSSTGTTMHFDQSKKAMFAWLALLLFAVGSAHAADTRGYWQDAQARPLAAEAPQPAAYRALQLDVAGLKAALAASDATLSLPHPDGGFADFTLTDSGTMPAELAARYPEIRSYVGVDGRSNRARIDVSPLGVNVMVFERSSGNGIWVVRPDLPGDGSGYLSFYRKELAVPEGMFSCGVHSEIDPSGQNLMDAPATQTGVVRRTYRAAVAANRQYTNAVGSGTVAGGLAAVVVAMNRVNEVYENDFSVHMTLIPNNDQIIYTDANPGPYSNSSAAINQNQTNLDSVIGSANYDIGHVFTTGSGGVAGLGVVCRANQKARGTTGLGSPIGDVFYIDYVAHEMGHQFGGNHTFNSTTGSCGGGNRAASAAYEPGSGSTIQAYAGICGSQNLQSNSDAYFHAESLREMGNYISTGAGASCAVTAANPNTPPVVTTHAARTIPAGTPFELTGTASGGGSGLTYTWEQYDRGAANNNFNVDPGNGPIIRSLMPTSSPNRTVPRIDQLLAGTNLRGEILPTTNRTLTFRLTVRDNATGGGITESADVAHTVVNSAGPFKVTGPAGGTTWNYLDGAGTASVSWDVANTDVAPVSCAAVDVKLSRDSGLTYPVTVAAGLPNTGSATVPVPNEITTQARVRVQCSDNIFFNVSPGDFTIAGGSDVLFADGFDGAGGPVPPTLAKAFTPDTVTAGATSTLMITLGNGNATPATLSAALTDTFPTGLVIAATPAASTTCGGTLSAVAGAGSISLGSGAVIPASGSCQVQVDVSAATAGSYVNTLATGALQTDLGASAAAATATLTVTEGGSACPAQLIEDTSFETTTGDGGSNPFWNSSTTQGDSTFWSTGGGATVRTGSWAVWFGGYGTVTAETHEFSQTVTIPDAGGAMLKYWRNIGRTGANTNTVSFSVDGTVLRTENLNTLGVSGWTEQSLDLSAYADGQPHLIEVSYTHSGGGQDANYFLDDITLDCSP</sequence>
<dbReference type="EMBL" id="QFPO01000014">
    <property type="protein sequence ID" value="PZQ12005.1"/>
    <property type="molecule type" value="Genomic_DNA"/>
</dbReference>
<dbReference type="InterPro" id="IPR013783">
    <property type="entry name" value="Ig-like_fold"/>
</dbReference>
<organism evidence="2 3">
    <name type="scientific">Rhodanobacter denitrificans</name>
    <dbReference type="NCBI Taxonomy" id="666685"/>
    <lineage>
        <taxon>Bacteria</taxon>
        <taxon>Pseudomonadati</taxon>
        <taxon>Pseudomonadota</taxon>
        <taxon>Gammaproteobacteria</taxon>
        <taxon>Lysobacterales</taxon>
        <taxon>Rhodanobacteraceae</taxon>
        <taxon>Rhodanobacter</taxon>
    </lineage>
</organism>
<dbReference type="Gene3D" id="2.60.40.10">
    <property type="entry name" value="Immunoglobulins"/>
    <property type="match status" value="1"/>
</dbReference>
<protein>
    <recommendedName>
        <fullName evidence="1">DUF7933 domain-containing protein</fullName>
    </recommendedName>
</protein>
<dbReference type="AlphaFoldDB" id="A0A2W5KAD2"/>
<dbReference type="Gene3D" id="3.40.390.10">
    <property type="entry name" value="Collagenase (Catalytic Domain)"/>
    <property type="match status" value="1"/>
</dbReference>
<dbReference type="Pfam" id="PF25564">
    <property type="entry name" value="DUF7933"/>
    <property type="match status" value="1"/>
</dbReference>
<comment type="caution">
    <text evidence="2">The sequence shown here is derived from an EMBL/GenBank/DDBJ whole genome shotgun (WGS) entry which is preliminary data.</text>
</comment>
<name>A0A2W5KAD2_9GAMM</name>
<accession>A0A2W5KAD2</accession>
<dbReference type="InterPro" id="IPR057693">
    <property type="entry name" value="DUF7933"/>
</dbReference>
<evidence type="ECO:0000313" key="3">
    <source>
        <dbReference type="Proteomes" id="UP000249046"/>
    </source>
</evidence>
<reference evidence="2 3" key="1">
    <citation type="submission" date="2017-08" db="EMBL/GenBank/DDBJ databases">
        <title>Infants hospitalized years apart are colonized by the same room-sourced microbial strains.</title>
        <authorList>
            <person name="Brooks B."/>
            <person name="Olm M.R."/>
            <person name="Firek B.A."/>
            <person name="Baker R."/>
            <person name="Thomas B.C."/>
            <person name="Morowitz M.J."/>
            <person name="Banfield J.F."/>
        </authorList>
    </citation>
    <scope>NUCLEOTIDE SEQUENCE [LARGE SCALE GENOMIC DNA]</scope>
    <source>
        <strain evidence="2">S2_005_003_R2_42</strain>
    </source>
</reference>